<evidence type="ECO:0000256" key="9">
    <source>
        <dbReference type="ARBA" id="ARBA00023163"/>
    </source>
</evidence>
<dbReference type="Proteomes" id="UP000067598">
    <property type="component" value="Unassembled WGS sequence"/>
</dbReference>
<feature type="DNA-binding region" description="H-T-H motif" evidence="12">
    <location>
        <begin position="30"/>
        <end position="50"/>
    </location>
</feature>
<evidence type="ECO:0000256" key="4">
    <source>
        <dbReference type="ARBA" id="ARBA00022763"/>
    </source>
</evidence>
<dbReference type="Proteomes" id="UP000198437">
    <property type="component" value="Unassembled WGS sequence"/>
</dbReference>
<evidence type="ECO:0000256" key="1">
    <source>
        <dbReference type="ARBA" id="ARBA00007484"/>
    </source>
</evidence>
<evidence type="ECO:0000313" key="27">
    <source>
        <dbReference type="EMBL" id="PJZ16891.1"/>
    </source>
</evidence>
<evidence type="ECO:0000313" key="20">
    <source>
        <dbReference type="EMBL" id="KWU03914.1"/>
    </source>
</evidence>
<dbReference type="Gene3D" id="1.10.10.10">
    <property type="entry name" value="Winged helix-like DNA-binding domain superfamily/Winged helix DNA-binding domain"/>
    <property type="match status" value="1"/>
</dbReference>
<dbReference type="EMBL" id="PKIW01000041">
    <property type="protein sequence ID" value="PLT10840.1"/>
    <property type="molecule type" value="Genomic_DNA"/>
</dbReference>
<evidence type="ECO:0000313" key="19">
    <source>
        <dbReference type="EMBL" id="KAB1967325.1"/>
    </source>
</evidence>
<keyword evidence="11 12" id="KW-0742">SOS response</keyword>
<dbReference type="GO" id="GO:0004252">
    <property type="term" value="F:serine-type endopeptidase activity"/>
    <property type="evidence" value="ECO:0007669"/>
    <property type="project" value="UniProtKB-UniRule"/>
</dbReference>
<feature type="domain" description="Peptidase S24/S26A/S26B/S26C" evidence="14">
    <location>
        <begin position="86"/>
        <end position="200"/>
    </location>
</feature>
<dbReference type="EMBL" id="VUAO01000023">
    <property type="protein sequence ID" value="KAA8796902.1"/>
    <property type="molecule type" value="Genomic_DNA"/>
</dbReference>
<dbReference type="EMBL" id="CP047142">
    <property type="protein sequence ID" value="QHQ67832.1"/>
    <property type="molecule type" value="Genomic_DNA"/>
</dbReference>
<dbReference type="STRING" id="47770.GCA_001567095_01247"/>
<dbReference type="EMBL" id="MKXG01000094">
    <property type="protein sequence ID" value="PJZ16891.1"/>
    <property type="molecule type" value="Genomic_DNA"/>
</dbReference>
<reference evidence="21" key="12">
    <citation type="submission" date="2020-07" db="EMBL/GenBank/DDBJ databases">
        <title>Comparative genomics analyses of Lactobacillus crispatus isolated from different ecological niches.</title>
        <authorList>
            <person name="Mancino W."/>
            <person name="Mancabelli L."/>
            <person name="Lugli G.A."/>
            <person name="Milani C."/>
            <person name="Viappiani A."/>
            <person name="Anzalone R."/>
            <person name="Longhi G."/>
            <person name="Ventura M."/>
            <person name="Turroni F."/>
        </authorList>
    </citation>
    <scope>NUCLEOTIDE SEQUENCE</scope>
    <source>
        <strain evidence="21">LB65</strain>
    </source>
</reference>
<dbReference type="CDD" id="cd06529">
    <property type="entry name" value="S24_LexA-like"/>
    <property type="match status" value="1"/>
</dbReference>
<dbReference type="EMBL" id="JBETVU010000012">
    <property type="protein sequence ID" value="MES5148856.1"/>
    <property type="molecule type" value="Genomic_DNA"/>
</dbReference>
<dbReference type="SUPFAM" id="SSF46785">
    <property type="entry name" value="Winged helix' DNA-binding domain"/>
    <property type="match status" value="1"/>
</dbReference>
<evidence type="ECO:0000256" key="13">
    <source>
        <dbReference type="RuleBase" id="RU003991"/>
    </source>
</evidence>
<dbReference type="Proteomes" id="UP000784793">
    <property type="component" value="Unassembled WGS sequence"/>
</dbReference>
<evidence type="ECO:0000259" key="14">
    <source>
        <dbReference type="Pfam" id="PF00717"/>
    </source>
</evidence>
<reference evidence="32 38" key="4">
    <citation type="submission" date="2017-06" db="EMBL/GenBank/DDBJ databases">
        <authorList>
            <person name="Swanenburg J."/>
            <person name="Kort R."/>
        </authorList>
    </citation>
    <scope>NUCLEOTIDE SEQUENCE [LARGE SCALE GENOMIC DNA]</scope>
    <source>
        <strain evidence="32 38">RL05</strain>
    </source>
</reference>
<reference evidence="28 36" key="5">
    <citation type="submission" date="2017-12" db="EMBL/GenBank/DDBJ databases">
        <title>Phylogenetic diversity of female urinary microbiome.</title>
        <authorList>
            <person name="Thomas-White K."/>
            <person name="Wolfe A.J."/>
        </authorList>
    </citation>
    <scope>NUCLEOTIDE SEQUENCE [LARGE SCALE GENOMIC DNA]</scope>
    <source>
        <strain evidence="28 36">UMB0085</strain>
    </source>
</reference>
<evidence type="ECO:0000313" key="41">
    <source>
        <dbReference type="Proteomes" id="UP000430323"/>
    </source>
</evidence>
<dbReference type="EMBL" id="LYQW01000005">
    <property type="protein sequence ID" value="OXC23950.1"/>
    <property type="molecule type" value="Genomic_DNA"/>
</dbReference>
<dbReference type="RefSeq" id="WP_005719307.1">
    <property type="nucleotide sequence ID" value="NZ_AP025162.1"/>
</dbReference>
<dbReference type="Proteomes" id="UP000295195">
    <property type="component" value="Unassembled WGS sequence"/>
</dbReference>
<evidence type="ECO:0000256" key="8">
    <source>
        <dbReference type="ARBA" id="ARBA00023125"/>
    </source>
</evidence>
<dbReference type="EMBL" id="JASOGN010000003">
    <property type="protein sequence ID" value="MDK6501829.1"/>
    <property type="molecule type" value="Genomic_DNA"/>
</dbReference>
<evidence type="ECO:0000313" key="40">
    <source>
        <dbReference type="Proteomes" id="UP000324504"/>
    </source>
</evidence>
<evidence type="ECO:0000313" key="44">
    <source>
        <dbReference type="Proteomes" id="UP000510660"/>
    </source>
</evidence>
<evidence type="ECO:0000256" key="3">
    <source>
        <dbReference type="ARBA" id="ARBA00022705"/>
    </source>
</evidence>
<evidence type="ECO:0000259" key="15">
    <source>
        <dbReference type="Pfam" id="PF01726"/>
    </source>
</evidence>
<dbReference type="EMBL" id="NKLP01000126">
    <property type="protein sequence ID" value="TDN30959.1"/>
    <property type="molecule type" value="Genomic_DNA"/>
</dbReference>
<evidence type="ECO:0000313" key="16">
    <source>
        <dbReference type="EMBL" id="HJF09821.1"/>
    </source>
</evidence>
<evidence type="ECO:0000256" key="12">
    <source>
        <dbReference type="HAMAP-Rule" id="MF_00015"/>
    </source>
</evidence>
<dbReference type="EC" id="3.4.21.88" evidence="12"/>
<dbReference type="InterPro" id="IPR050077">
    <property type="entry name" value="LexA_repressor"/>
</dbReference>
<reference evidence="26 34" key="2">
    <citation type="submission" date="2016-05" db="EMBL/GenBank/DDBJ databases">
        <authorList>
            <person name="Johnson T.J."/>
            <person name="Youmans B.P."/>
            <person name="Case K.A."/>
        </authorList>
    </citation>
    <scope>NUCLEOTIDE SEQUENCE [LARGE SCALE GENOMIC DNA]</scope>
    <source>
        <strain evidence="26 34">UMNLC6</strain>
    </source>
</reference>
<feature type="active site" description="For autocatalytic cleavage activity" evidence="12">
    <location>
        <position position="167"/>
    </location>
</feature>
<feature type="site" description="Cleavage; by autolysis" evidence="12">
    <location>
        <begin position="93"/>
        <end position="94"/>
    </location>
</feature>
<keyword evidence="3 12" id="KW-0235">DNA replication</keyword>
<evidence type="ECO:0000256" key="2">
    <source>
        <dbReference type="ARBA" id="ARBA00022491"/>
    </source>
</evidence>
<dbReference type="Proteomes" id="UP000231914">
    <property type="component" value="Unassembled WGS sequence"/>
</dbReference>
<dbReference type="OMA" id="HVWLLPH"/>
<reference evidence="27 35" key="3">
    <citation type="submission" date="2016-10" db="EMBL/GenBank/DDBJ databases">
        <title>WGS of isloates from the oral cavity of healthy individuals.</title>
        <authorList>
            <person name="Sharma S."/>
            <person name="Pal V.K."/>
            <person name="Patil P.B."/>
            <person name="Korpole S."/>
            <person name="Grover V."/>
        </authorList>
    </citation>
    <scope>NUCLEOTIDE SEQUENCE [LARGE SCALE GENOMIC DNA]</scope>
    <source>
        <strain evidence="27 35">DISK12</strain>
    </source>
</reference>
<dbReference type="SUPFAM" id="SSF51306">
    <property type="entry name" value="LexA/Signal peptidase"/>
    <property type="match status" value="1"/>
</dbReference>
<keyword evidence="2 12" id="KW-0678">Repressor</keyword>
<reference evidence="16" key="13">
    <citation type="journal article" date="2021" name="PeerJ">
        <title>Extensive microbial diversity within the chicken gut microbiome revealed by metagenomics and culture.</title>
        <authorList>
            <person name="Gilroy R."/>
            <person name="Ravi A."/>
            <person name="Getino M."/>
            <person name="Pursley I."/>
            <person name="Horton D.L."/>
            <person name="Alikhan N.F."/>
            <person name="Baker D."/>
            <person name="Gharbi K."/>
            <person name="Hall N."/>
            <person name="Watson M."/>
            <person name="Adriaenssens E.M."/>
            <person name="Foster-Nyarko E."/>
            <person name="Jarju S."/>
            <person name="Secka A."/>
            <person name="Antonio M."/>
            <person name="Oren A."/>
            <person name="Chaudhuri R.R."/>
            <person name="La Ragione R."/>
            <person name="Hildebrand F."/>
            <person name="Pallen M.J."/>
        </authorList>
    </citation>
    <scope>NUCLEOTIDE SEQUENCE</scope>
    <source>
        <strain evidence="16">CHK194-22301</strain>
    </source>
</reference>
<evidence type="ECO:0000313" key="24">
    <source>
        <dbReference type="EMBL" id="MES5148856.1"/>
    </source>
</evidence>
<keyword evidence="9 12" id="KW-0804">Transcription</keyword>
<dbReference type="Pfam" id="PF01726">
    <property type="entry name" value="LexA_DNA_bind"/>
    <property type="match status" value="1"/>
</dbReference>
<dbReference type="EMBL" id="WWFF01000004">
    <property type="protein sequence ID" value="MYN53390.1"/>
    <property type="molecule type" value="Genomic_DNA"/>
</dbReference>
<dbReference type="AlphaFoldDB" id="A0A109DX79"/>
<feature type="active site" description="For autocatalytic cleavage activity" evidence="12">
    <location>
        <position position="129"/>
    </location>
</feature>
<keyword evidence="5 12" id="KW-0378">Hydrolase</keyword>
<evidence type="ECO:0000313" key="17">
    <source>
        <dbReference type="EMBL" id="KAA8796902.1"/>
    </source>
</evidence>
<dbReference type="GO" id="GO:0009432">
    <property type="term" value="P:SOS response"/>
    <property type="evidence" value="ECO:0007669"/>
    <property type="project" value="UniProtKB-UniRule"/>
</dbReference>
<dbReference type="PRINTS" id="PR00726">
    <property type="entry name" value="LEXASERPTASE"/>
</dbReference>
<dbReference type="Proteomes" id="UP000322051">
    <property type="component" value="Unassembled WGS sequence"/>
</dbReference>
<dbReference type="EMBL" id="JACCPP010000023">
    <property type="protein sequence ID" value="MBI1708315.1"/>
    <property type="molecule type" value="Genomic_DNA"/>
</dbReference>
<dbReference type="PATRIC" id="fig|47770.28.peg.255"/>
<evidence type="ECO:0000313" key="42">
    <source>
        <dbReference type="Proteomes" id="UP000460132"/>
    </source>
</evidence>
<accession>A0A109DX79</accession>
<name>A0A109DX79_9LACO</name>
<dbReference type="InterPro" id="IPR036286">
    <property type="entry name" value="LexA/Signal_pep-like_sf"/>
</dbReference>
<sequence>MPRKTSDKKQLEILQYIYDTVEKRSIPPTVREICSAVGLSSTSTVHGHLARLERKGWLVKDATKPRALEITREGKKELGIKPKEIPVIGVVTAGQPILAVEDIDDYFPLPPDLKSDAGELFMLKVHGESMINAGILNGDSVIVRKQSSANNGEIVVAMTEENEATVKRFYKEKDHYRLQPENDTMAPIILPKVTILGKVVSLYRNNID</sequence>
<dbReference type="Proteomes" id="UP000235119">
    <property type="component" value="Unassembled WGS sequence"/>
</dbReference>
<reference evidence="23" key="16">
    <citation type="submission" date="2023-08" db="EMBL/GenBank/DDBJ databases">
        <title>Lactobacillus from the Female Urinary Tract.</title>
        <authorList>
            <person name="Stegman N."/>
            <person name="Jackson B."/>
            <person name="Steiling M."/>
            <person name="Sedano C."/>
            <person name="Wolfe A."/>
            <person name="Putonti C."/>
        </authorList>
    </citation>
    <scope>NUCLEOTIDE SEQUENCE</scope>
    <source>
        <strain evidence="23">UMB5661</strain>
    </source>
</reference>
<dbReference type="EMBL" id="SCLX01000004">
    <property type="protein sequence ID" value="RXF60110.1"/>
    <property type="molecule type" value="Genomic_DNA"/>
</dbReference>
<comment type="similarity">
    <text evidence="1 12 13">Belongs to the peptidase S24 family.</text>
</comment>
<comment type="catalytic activity">
    <reaction evidence="12">
        <text>Hydrolysis of Ala-|-Gly bond in repressor LexA.</text>
        <dbReference type="EC" id="3.4.21.88"/>
    </reaction>
</comment>
<dbReference type="EMBL" id="CP047415">
    <property type="protein sequence ID" value="QLL73704.1"/>
    <property type="molecule type" value="Genomic_DNA"/>
</dbReference>
<protein>
    <recommendedName>
        <fullName evidence="12">LexA repressor</fullName>
        <ecNumber evidence="12">3.4.21.88</ecNumber>
    </recommendedName>
</protein>
<dbReference type="GO" id="GO:0006260">
    <property type="term" value="P:DNA replication"/>
    <property type="evidence" value="ECO:0007669"/>
    <property type="project" value="UniProtKB-UniRule"/>
</dbReference>
<evidence type="ECO:0000313" key="25">
    <source>
        <dbReference type="EMBL" id="MYN53390.1"/>
    </source>
</evidence>
<dbReference type="GO" id="GO:0003677">
    <property type="term" value="F:DNA binding"/>
    <property type="evidence" value="ECO:0007669"/>
    <property type="project" value="UniProtKB-UniRule"/>
</dbReference>
<comment type="function">
    <text evidence="12">Represses a number of genes involved in the response to DNA damage (SOS response), including recA and lexA. In the presence of single-stranded DNA, RecA interacts with LexA causing an autocatalytic cleavage which disrupts the DNA-binding part of LexA, leading to derepression of the SOS regulon and eventually DNA repair.</text>
</comment>
<dbReference type="Proteomes" id="UP001253287">
    <property type="component" value="Unassembled WGS sequence"/>
</dbReference>
<evidence type="ECO:0000313" key="39">
    <source>
        <dbReference type="Proteomes" id="UP000322051"/>
    </source>
</evidence>
<evidence type="ECO:0000256" key="11">
    <source>
        <dbReference type="ARBA" id="ARBA00023236"/>
    </source>
</evidence>
<dbReference type="GO" id="GO:0006281">
    <property type="term" value="P:DNA repair"/>
    <property type="evidence" value="ECO:0007669"/>
    <property type="project" value="UniProtKB-UniRule"/>
</dbReference>
<evidence type="ECO:0000313" key="23">
    <source>
        <dbReference type="EMBL" id="MDT9608795.1"/>
    </source>
</evidence>
<dbReference type="InterPro" id="IPR006197">
    <property type="entry name" value="Peptidase_S24_LexA"/>
</dbReference>
<dbReference type="InterPro" id="IPR036388">
    <property type="entry name" value="WH-like_DNA-bd_sf"/>
</dbReference>
<evidence type="ECO:0000256" key="6">
    <source>
        <dbReference type="ARBA" id="ARBA00022813"/>
    </source>
</evidence>
<dbReference type="Proteomes" id="UP000464915">
    <property type="component" value="Chromosome"/>
</dbReference>
<evidence type="ECO:0000313" key="32">
    <source>
        <dbReference type="EMBL" id="TDN30959.1"/>
    </source>
</evidence>
<dbReference type="InterPro" id="IPR039418">
    <property type="entry name" value="LexA-like"/>
</dbReference>
<dbReference type="Pfam" id="PF00717">
    <property type="entry name" value="Peptidase_S24"/>
    <property type="match status" value="1"/>
</dbReference>
<dbReference type="CDD" id="cd00090">
    <property type="entry name" value="HTH_ARSR"/>
    <property type="match status" value="1"/>
</dbReference>
<dbReference type="InterPro" id="IPR011991">
    <property type="entry name" value="ArsR-like_HTH"/>
</dbReference>
<dbReference type="GO" id="GO:0045892">
    <property type="term" value="P:negative regulation of DNA-templated transcription"/>
    <property type="evidence" value="ECO:0007669"/>
    <property type="project" value="UniProtKB-UniRule"/>
</dbReference>
<evidence type="ECO:0000313" key="26">
    <source>
        <dbReference type="EMBL" id="OXC23950.1"/>
    </source>
</evidence>
<organism evidence="20 33">
    <name type="scientific">Lactobacillus crispatus</name>
    <dbReference type="NCBI Taxonomy" id="47770"/>
    <lineage>
        <taxon>Bacteria</taxon>
        <taxon>Bacillati</taxon>
        <taxon>Bacillota</taxon>
        <taxon>Bacilli</taxon>
        <taxon>Lactobacillales</taxon>
        <taxon>Lactobacillaceae</taxon>
        <taxon>Lactobacillus</taxon>
    </lineage>
</organism>
<comment type="subunit">
    <text evidence="12">Homodimer.</text>
</comment>
<evidence type="ECO:0000313" key="45">
    <source>
        <dbReference type="Proteomes" id="UP001434419"/>
    </source>
</evidence>
<dbReference type="Proteomes" id="UP000289808">
    <property type="component" value="Unassembled WGS sequence"/>
</dbReference>
<dbReference type="EMBL" id="DYXB01000050">
    <property type="protein sequence ID" value="HJF09821.1"/>
    <property type="molecule type" value="Genomic_DNA"/>
</dbReference>
<dbReference type="GO" id="GO:0006508">
    <property type="term" value="P:proteolysis"/>
    <property type="evidence" value="ECO:0007669"/>
    <property type="project" value="InterPro"/>
</dbReference>
<evidence type="ECO:0000313" key="30">
    <source>
        <dbReference type="EMBL" id="QLL73704.1"/>
    </source>
</evidence>
<dbReference type="PANTHER" id="PTHR33516:SF2">
    <property type="entry name" value="LEXA REPRESSOR-RELATED"/>
    <property type="match status" value="1"/>
</dbReference>
<accession>A0A6P1TTK4</accession>
<reference evidence="39 40" key="7">
    <citation type="submission" date="2019-09" db="EMBL/GenBank/DDBJ databases">
        <title>Comparative analysis of L. crispatus genomes revealed niche specific adaptation to different host and body sites.</title>
        <authorList>
            <person name="Pan M."/>
            <person name="Hidalgo-Cantabrana C."/>
            <person name="Barrangou R."/>
        </authorList>
    </citation>
    <scope>NUCLEOTIDE SEQUENCE [LARGE SCALE GENOMIC DNA]</scope>
    <source>
        <strain evidence="18 40">NCK2488</strain>
        <strain evidence="17 39">NCK973</strain>
    </source>
</reference>
<keyword evidence="7 12" id="KW-0805">Transcription regulation</keyword>
<dbReference type="Proteomes" id="UP000430323">
    <property type="component" value="Unassembled WGS sequence"/>
</dbReference>
<evidence type="ECO:0000256" key="10">
    <source>
        <dbReference type="ARBA" id="ARBA00023204"/>
    </source>
</evidence>
<evidence type="ECO:0000256" key="7">
    <source>
        <dbReference type="ARBA" id="ARBA00023015"/>
    </source>
</evidence>
<reference evidence="29 43" key="9">
    <citation type="submission" date="2019-12" db="EMBL/GenBank/DDBJ databases">
        <title>Complete Genome Sequences of Lactobacillus strains, C25 and P38, Isolated from Chicken Cecum.</title>
        <authorList>
            <person name="Hassan H.M."/>
            <person name="Mendoza M."/>
            <person name="Rezvani M."/>
            <person name="Koci M.D."/>
            <person name="Dickey A.N."/>
            <person name="Scholl E.H."/>
        </authorList>
    </citation>
    <scope>NUCLEOTIDE SEQUENCE [LARGE SCALE GENOMIC DNA]</scope>
    <source>
        <strain evidence="29 43">C25</strain>
    </source>
</reference>
<dbReference type="Proteomes" id="UP000460132">
    <property type="component" value="Unassembled WGS sequence"/>
</dbReference>
<dbReference type="EMBL" id="VUAV01000019">
    <property type="protein sequence ID" value="KAA8812851.1"/>
    <property type="molecule type" value="Genomic_DNA"/>
</dbReference>
<evidence type="ECO:0000313" key="21">
    <source>
        <dbReference type="EMBL" id="MBI1708315.1"/>
    </source>
</evidence>
<evidence type="ECO:0000313" key="33">
    <source>
        <dbReference type="Proteomes" id="UP000067598"/>
    </source>
</evidence>
<dbReference type="InterPro" id="IPR006199">
    <property type="entry name" value="LexA_DNA-bd_dom"/>
</dbReference>
<dbReference type="InterPro" id="IPR006200">
    <property type="entry name" value="LexA"/>
</dbReference>
<dbReference type="Proteomes" id="UP001230300">
    <property type="component" value="Unassembled WGS sequence"/>
</dbReference>
<keyword evidence="45" id="KW-1185">Reference proteome</keyword>
<dbReference type="Proteomes" id="UP001434419">
    <property type="component" value="Unassembled WGS sequence"/>
</dbReference>
<keyword evidence="8 12" id="KW-0238">DNA-binding</keyword>
<dbReference type="GeneID" id="69823707"/>
<dbReference type="EMBL" id="WBOB01000108">
    <property type="protein sequence ID" value="KAB1967325.1"/>
    <property type="molecule type" value="Genomic_DNA"/>
</dbReference>
<dbReference type="EMBL" id="JAVTXN010000005">
    <property type="protein sequence ID" value="MDT9608795.1"/>
    <property type="molecule type" value="Genomic_DNA"/>
</dbReference>
<evidence type="ECO:0000313" key="22">
    <source>
        <dbReference type="EMBL" id="MDK6501829.1"/>
    </source>
</evidence>
<reference evidence="24" key="17">
    <citation type="submission" date="2024-06" db="EMBL/GenBank/DDBJ databases">
        <title>Vaginal Lactobacillus fatty acid response mechanisms reveal a metabolite-targeted strategy for bacterial vaginosis treatment.</title>
        <authorList>
            <person name="Zhu M."/>
            <person name="Blainey P.C."/>
            <person name="Bloom S.M."/>
            <person name="Kwon D.S."/>
        </authorList>
    </citation>
    <scope>NUCLEOTIDE SEQUENCE</scope>
    <source>
        <strain evidence="24">194_F1_1</strain>
    </source>
</reference>
<reference evidence="19 41" key="8">
    <citation type="submission" date="2019-09" db="EMBL/GenBank/DDBJ databases">
        <title>Investigation of probiotic properties of different lactic acid bacteria.</title>
        <authorList>
            <person name="Jaomanjaka F."/>
            <person name="Blanc P."/>
        </authorList>
    </citation>
    <scope>NUCLEOTIDE SEQUENCE [LARGE SCALE GENOMIC DNA]</scope>
    <source>
        <strain evidence="19 41">BIO6272</strain>
    </source>
</reference>
<evidence type="ECO:0000313" key="29">
    <source>
        <dbReference type="EMBL" id="QHQ67832.1"/>
    </source>
</evidence>
<reference evidence="22" key="15">
    <citation type="submission" date="2023-05" db="EMBL/GenBank/DDBJ databases">
        <title>Cataloging the Phylogenetic Diversity of Human Bladder Bacteria.</title>
        <authorList>
            <person name="Du J."/>
        </authorList>
    </citation>
    <scope>NUCLEOTIDE SEQUENCE</scope>
    <source>
        <strain evidence="22">UMB9226</strain>
    </source>
</reference>
<evidence type="ECO:0000256" key="5">
    <source>
        <dbReference type="ARBA" id="ARBA00022801"/>
    </source>
</evidence>
<dbReference type="PANTHER" id="PTHR33516">
    <property type="entry name" value="LEXA REPRESSOR"/>
    <property type="match status" value="1"/>
</dbReference>
<proteinExistence type="inferred from homology"/>
<evidence type="ECO:0000313" key="43">
    <source>
        <dbReference type="Proteomes" id="UP000464915"/>
    </source>
</evidence>
<dbReference type="Proteomes" id="UP001194414">
    <property type="component" value="Unassembled WGS sequence"/>
</dbReference>
<dbReference type="InterPro" id="IPR015927">
    <property type="entry name" value="Peptidase_S24_S26A/B/C"/>
</dbReference>
<dbReference type="Proteomes" id="UP000510660">
    <property type="component" value="Chromosome"/>
</dbReference>
<reference evidence="20 33" key="1">
    <citation type="journal article" date="2016" name="Microbiology (Mosc.)">
        <title>Comparison of Lactobacillus crispatus isolates from Lactobacillus-dominated vaginal microbiomes with isolates from microbiomes containing bacterial vaginosis-associated bacteria.</title>
        <authorList>
            <person name="Abdelmaksoud A.A."/>
            <person name="Koparde V.N."/>
            <person name="Sheth N.U."/>
            <person name="Serrano M.G."/>
            <person name="Glascock A.L."/>
            <person name="Fettweis J.M."/>
            <person name="Strauss Iii J.F."/>
            <person name="Buck G.A."/>
            <person name="Jefferson K.K."/>
        </authorList>
    </citation>
    <scope>NUCLEOTIDE SEQUENCE [LARGE SCALE GENOMIC DNA]</scope>
    <source>
        <strain evidence="20 33">VMC3</strain>
    </source>
</reference>
<evidence type="ECO:0000313" key="35">
    <source>
        <dbReference type="Proteomes" id="UP000231914"/>
    </source>
</evidence>
<evidence type="ECO:0000313" key="38">
    <source>
        <dbReference type="Proteomes" id="UP000295195"/>
    </source>
</evidence>
<gene>
    <name evidence="12 16" type="primary">lexA</name>
    <name evidence="24" type="ORF">ABVC42_02780</name>
    <name evidence="20" type="ORF">AEL95_04350</name>
    <name evidence="26" type="ORF">AYP82_05750</name>
    <name evidence="27" type="ORF">BHU41_07940</name>
    <name evidence="32" type="ORF">CEE75_07060</name>
    <name evidence="28" type="ORF">CYJ79_08175</name>
    <name evidence="31" type="ORF">ERD32_01145</name>
    <name evidence="17" type="ORF">F1C02_08440</name>
    <name evidence="18" type="ORF">F1C09_04550</name>
    <name evidence="19" type="ORF">F8251_10440</name>
    <name evidence="29" type="ORF">GSR61_04220</name>
    <name evidence="25" type="ORF">GTK63_03450</name>
    <name evidence="30" type="ORF">GTO85_04630</name>
    <name evidence="21" type="ORF">HYQ56_1299</name>
    <name evidence="16" type="ORF">K8V23_03340</name>
    <name evidence="22" type="ORF">QP235_01170</name>
    <name evidence="23" type="ORF">RON39_01420</name>
</gene>
<feature type="domain" description="LexA repressor DNA-binding" evidence="15">
    <location>
        <begin position="8"/>
        <end position="67"/>
    </location>
</feature>
<keyword evidence="6 12" id="KW-0068">Autocatalytic cleavage</keyword>
<evidence type="ECO:0000313" key="18">
    <source>
        <dbReference type="EMBL" id="KAA8812851.1"/>
    </source>
</evidence>
<dbReference type="InterPro" id="IPR036390">
    <property type="entry name" value="WH_DNA-bd_sf"/>
</dbReference>
<keyword evidence="4 12" id="KW-0227">DNA damage</keyword>
<reference evidence="31 37" key="6">
    <citation type="submission" date="2019-01" db="EMBL/GenBank/DDBJ databases">
        <title>The genome sequence of Lactobacillus crispatus L49.</title>
        <authorList>
            <person name="Zhong J."/>
            <person name="Zhang J."/>
        </authorList>
    </citation>
    <scope>NUCLEOTIDE SEQUENCE [LARGE SCALE GENOMIC DNA]</scope>
    <source>
        <strain evidence="31 37">L49</strain>
    </source>
</reference>
<reference evidence="16" key="14">
    <citation type="submission" date="2021-09" db="EMBL/GenBank/DDBJ databases">
        <authorList>
            <person name="Gilroy R."/>
        </authorList>
    </citation>
    <scope>NUCLEOTIDE SEQUENCE</scope>
    <source>
        <strain evidence="16">CHK194-22301</strain>
    </source>
</reference>
<dbReference type="HAMAP" id="MF_00015">
    <property type="entry name" value="LexA"/>
    <property type="match status" value="1"/>
</dbReference>
<keyword evidence="10 12" id="KW-0234">DNA repair</keyword>
<dbReference type="FunFam" id="2.10.109.10:FF:000001">
    <property type="entry name" value="LexA repressor"/>
    <property type="match status" value="1"/>
</dbReference>
<evidence type="ECO:0000313" key="36">
    <source>
        <dbReference type="Proteomes" id="UP000235119"/>
    </source>
</evidence>
<evidence type="ECO:0000313" key="31">
    <source>
        <dbReference type="EMBL" id="RXF60110.1"/>
    </source>
</evidence>
<evidence type="ECO:0000313" key="28">
    <source>
        <dbReference type="EMBL" id="PLT10840.1"/>
    </source>
</evidence>
<dbReference type="Gene3D" id="2.10.109.10">
    <property type="entry name" value="Umud Fragment, subunit A"/>
    <property type="match status" value="1"/>
</dbReference>
<dbReference type="EMBL" id="LJGP01000016">
    <property type="protein sequence ID" value="KWU03914.1"/>
    <property type="molecule type" value="Genomic_DNA"/>
</dbReference>
<reference evidence="25 42" key="11">
    <citation type="submission" date="2020-01" db="EMBL/GenBank/DDBJ databases">
        <title>Vaginal microbiome of pregnant Indian women: Insights into the genome of dominants Lactobacillus species.</title>
        <authorList>
            <person name="Das B."/>
            <person name="Mehta O."/>
            <person name="Ghosh T.S."/>
            <person name="Kothidar A."/>
            <person name="Gowtham M.R."/>
            <person name="Mitra R."/>
            <person name="Kshetrapal P."/>
            <person name="Wadhwa N."/>
            <person name="Thiruvengadam R."/>
            <person name="Nair G.B."/>
            <person name="Bhatnagar S."/>
            <person name="Pore S."/>
        </authorList>
    </citation>
    <scope>NUCLEOTIDE SEQUENCE [LARGE SCALE GENOMIC DNA]</scope>
    <source>
        <strain evidence="25 42">Indica2</strain>
    </source>
</reference>
<evidence type="ECO:0000313" key="37">
    <source>
        <dbReference type="Proteomes" id="UP000289808"/>
    </source>
</evidence>
<dbReference type="NCBIfam" id="TIGR00498">
    <property type="entry name" value="lexA"/>
    <property type="match status" value="1"/>
</dbReference>
<evidence type="ECO:0000313" key="34">
    <source>
        <dbReference type="Proteomes" id="UP000198437"/>
    </source>
</evidence>
<dbReference type="Proteomes" id="UP000324504">
    <property type="component" value="Unassembled WGS sequence"/>
</dbReference>
<reference evidence="30 44" key="10">
    <citation type="submission" date="2020-01" db="EMBL/GenBank/DDBJ databases">
        <title>Complete and circular genome sequences of six lactobacillus isolates from horses.</title>
        <authorList>
            <person name="Hassan H.M."/>
        </authorList>
    </citation>
    <scope>NUCLEOTIDE SEQUENCE [LARGE SCALE GENOMIC DNA]</scope>
    <source>
        <strain evidence="30 44">1D</strain>
    </source>
</reference>